<proteinExistence type="predicted"/>
<keyword evidence="3" id="KW-1185">Reference proteome</keyword>
<dbReference type="Proteomes" id="UP000247702">
    <property type="component" value="Unassembled WGS sequence"/>
</dbReference>
<sequence>MRHFDKIEQSEEIDGIDNVVAHNGVEQTTTIQEDIVMEVDNGVEQTITIQQEDVVMEVDNGKKQTFTLQEDVVSDNLFPEFDNFYPFQNNKLIISTNPLPNYETSPNCVVTVSNLPVSVESSPNCSLRH</sequence>
<evidence type="ECO:0000313" key="3">
    <source>
        <dbReference type="Proteomes" id="UP000247702"/>
    </source>
</evidence>
<evidence type="ECO:0000313" key="1">
    <source>
        <dbReference type="EMBL" id="GBB87084.1"/>
    </source>
</evidence>
<protein>
    <submittedName>
        <fullName evidence="1">Uncharacterized protein</fullName>
    </submittedName>
</protein>
<gene>
    <name evidence="2" type="ORF">RCL2_001035200</name>
    <name evidence="1" type="ORF">RclHR1_13550002</name>
</gene>
<evidence type="ECO:0000313" key="2">
    <source>
        <dbReference type="EMBL" id="GES83190.1"/>
    </source>
</evidence>
<dbReference type="Proteomes" id="UP000615446">
    <property type="component" value="Unassembled WGS sequence"/>
</dbReference>
<accession>A0A2Z6QQ57</accession>
<reference evidence="1 3" key="1">
    <citation type="submission" date="2017-11" db="EMBL/GenBank/DDBJ databases">
        <title>The genome of Rhizophagus clarus HR1 reveals common genetic basis of auxotrophy among arbuscular mycorrhizal fungi.</title>
        <authorList>
            <person name="Kobayashi Y."/>
        </authorList>
    </citation>
    <scope>NUCLEOTIDE SEQUENCE [LARGE SCALE GENOMIC DNA]</scope>
    <source>
        <strain evidence="1 3">HR1</strain>
    </source>
</reference>
<dbReference type="AlphaFoldDB" id="A0A2Z6QQ57"/>
<reference evidence="2" key="2">
    <citation type="submission" date="2019-10" db="EMBL/GenBank/DDBJ databases">
        <title>Conservation and host-specific expression of non-tandemly repeated heterogenous ribosome RNA gene in arbuscular mycorrhizal fungi.</title>
        <authorList>
            <person name="Maeda T."/>
            <person name="Kobayashi Y."/>
            <person name="Nakagawa T."/>
            <person name="Ezawa T."/>
            <person name="Yamaguchi K."/>
            <person name="Bino T."/>
            <person name="Nishimoto Y."/>
            <person name="Shigenobu S."/>
            <person name="Kawaguchi M."/>
        </authorList>
    </citation>
    <scope>NUCLEOTIDE SEQUENCE</scope>
    <source>
        <strain evidence="2">HR1</strain>
    </source>
</reference>
<dbReference type="EMBL" id="BLAL01000068">
    <property type="protein sequence ID" value="GES83190.1"/>
    <property type="molecule type" value="Genomic_DNA"/>
</dbReference>
<dbReference type="EMBL" id="BEXD01000397">
    <property type="protein sequence ID" value="GBB87084.1"/>
    <property type="molecule type" value="Genomic_DNA"/>
</dbReference>
<comment type="caution">
    <text evidence="1">The sequence shown here is derived from an EMBL/GenBank/DDBJ whole genome shotgun (WGS) entry which is preliminary data.</text>
</comment>
<organism evidence="1 3">
    <name type="scientific">Rhizophagus clarus</name>
    <dbReference type="NCBI Taxonomy" id="94130"/>
    <lineage>
        <taxon>Eukaryota</taxon>
        <taxon>Fungi</taxon>
        <taxon>Fungi incertae sedis</taxon>
        <taxon>Mucoromycota</taxon>
        <taxon>Glomeromycotina</taxon>
        <taxon>Glomeromycetes</taxon>
        <taxon>Glomerales</taxon>
        <taxon>Glomeraceae</taxon>
        <taxon>Rhizophagus</taxon>
    </lineage>
</organism>
<name>A0A2Z6QQ57_9GLOM</name>